<dbReference type="NCBIfam" id="TIGR04183">
    <property type="entry name" value="Por_Secre_tail"/>
    <property type="match status" value="1"/>
</dbReference>
<evidence type="ECO:0000256" key="1">
    <source>
        <dbReference type="SAM" id="SignalP"/>
    </source>
</evidence>
<name>A0ABW6A1P4_9BACT</name>
<accession>A0ABW6A1P4</accession>
<feature type="chain" id="PRO_5045104857" evidence="1">
    <location>
        <begin position="23"/>
        <end position="495"/>
    </location>
</feature>
<dbReference type="InterPro" id="IPR026444">
    <property type="entry name" value="Secre_tail"/>
</dbReference>
<keyword evidence="1" id="KW-0732">Signal</keyword>
<dbReference type="EMBL" id="JBHUOZ010000001">
    <property type="protein sequence ID" value="MFD2918924.1"/>
    <property type="molecule type" value="Genomic_DNA"/>
</dbReference>
<protein>
    <submittedName>
        <fullName evidence="3">T9SS type A sorting domain-containing protein</fullName>
    </submittedName>
</protein>
<evidence type="ECO:0000313" key="3">
    <source>
        <dbReference type="EMBL" id="MFD2918924.1"/>
    </source>
</evidence>
<feature type="signal peptide" evidence="1">
    <location>
        <begin position="1"/>
        <end position="22"/>
    </location>
</feature>
<dbReference type="Proteomes" id="UP001597511">
    <property type="component" value="Unassembled WGS sequence"/>
</dbReference>
<evidence type="ECO:0000313" key="4">
    <source>
        <dbReference type="Proteomes" id="UP001597511"/>
    </source>
</evidence>
<proteinExistence type="predicted"/>
<dbReference type="RefSeq" id="WP_386095578.1">
    <property type="nucleotide sequence ID" value="NZ_JBHUOZ010000001.1"/>
</dbReference>
<evidence type="ECO:0000259" key="2">
    <source>
        <dbReference type="Pfam" id="PF18962"/>
    </source>
</evidence>
<dbReference type="Pfam" id="PF18962">
    <property type="entry name" value="Por_Secre_tail"/>
    <property type="match status" value="1"/>
</dbReference>
<organism evidence="3 4">
    <name type="scientific">Terrimonas rubra</name>
    <dbReference type="NCBI Taxonomy" id="1035890"/>
    <lineage>
        <taxon>Bacteria</taxon>
        <taxon>Pseudomonadati</taxon>
        <taxon>Bacteroidota</taxon>
        <taxon>Chitinophagia</taxon>
        <taxon>Chitinophagales</taxon>
        <taxon>Chitinophagaceae</taxon>
        <taxon>Terrimonas</taxon>
    </lineage>
</organism>
<gene>
    <name evidence="3" type="ORF">ACFS6H_04320</name>
</gene>
<comment type="caution">
    <text evidence="3">The sequence shown here is derived from an EMBL/GenBank/DDBJ whole genome shotgun (WGS) entry which is preliminary data.</text>
</comment>
<sequence length="495" mass="54025">MKKFLHFSLYSCLLLAPVFLKAQVWAPVSPQPSQQVMWDVFALNATNAWAVGNSGKMVRWNGSTWTESEPLGINSQRFAVWAADVNTIYVGGVTTGNQLHRFNGTSWENLLSPTNWFGSGSIRSIWGTAANNVWVAGSSGRIFHWNGSTWTARNAGINPAFSPSRIWGTNAANMWAVGATGGANTGVIYKWNGVDTWVEQLSGVPTVKGIWGSSATNMWAVGGTGGSNPGQIYRLSGGTWTLQTTTTYTLNHIYGSNSSNIWAAGNSGALHYYNGTSWVIQASGRTDHIYAVAVGKTGSNNRLILAGEGSASVNPLVTATMTISTLPVTWKDFTYQYNRKDVLLNWTTLAEINTDRFELEHKYEAGEWTLLSVVAAAGNTVRETAYTYKHESPAAGKHYYRIRQVDLDGKSTYSKTLYALTGNDKQALRIGANPVKNNQLQLDSEANEQISIFDLQGRELIKRNIPAGRTFIDVSQLKAGTYVLVSSTGTVKFVL</sequence>
<dbReference type="SUPFAM" id="SSF101898">
    <property type="entry name" value="NHL repeat"/>
    <property type="match status" value="1"/>
</dbReference>
<reference evidence="4" key="1">
    <citation type="journal article" date="2019" name="Int. J. Syst. Evol. Microbiol.">
        <title>The Global Catalogue of Microorganisms (GCM) 10K type strain sequencing project: providing services to taxonomists for standard genome sequencing and annotation.</title>
        <authorList>
            <consortium name="The Broad Institute Genomics Platform"/>
            <consortium name="The Broad Institute Genome Sequencing Center for Infectious Disease"/>
            <person name="Wu L."/>
            <person name="Ma J."/>
        </authorList>
    </citation>
    <scope>NUCLEOTIDE SEQUENCE [LARGE SCALE GENOMIC DNA]</scope>
    <source>
        <strain evidence="4">KCTC 23299</strain>
    </source>
</reference>
<keyword evidence="4" id="KW-1185">Reference proteome</keyword>
<feature type="domain" description="Secretion system C-terminal sorting" evidence="2">
    <location>
        <begin position="433"/>
        <end position="490"/>
    </location>
</feature>